<feature type="transmembrane region" description="Helical" evidence="1">
    <location>
        <begin position="41"/>
        <end position="69"/>
    </location>
</feature>
<dbReference type="AlphaFoldDB" id="A0A5A9GDL2"/>
<feature type="transmembrane region" description="Helical" evidence="1">
    <location>
        <begin position="81"/>
        <end position="105"/>
    </location>
</feature>
<keyword evidence="1" id="KW-1133">Transmembrane helix</keyword>
<reference evidence="2 3" key="1">
    <citation type="submission" date="2019-08" db="EMBL/GenBank/DDBJ databases">
        <authorList>
            <person name="Grouzdev D."/>
            <person name="Tikhonova E."/>
            <person name="Kravchenko I."/>
        </authorList>
    </citation>
    <scope>NUCLEOTIDE SEQUENCE [LARGE SCALE GENOMIC DNA]</scope>
    <source>
        <strain evidence="2 3">59b</strain>
    </source>
</reference>
<comment type="caution">
    <text evidence="2">The sequence shown here is derived from an EMBL/GenBank/DDBJ whole genome shotgun (WGS) entry which is preliminary data.</text>
</comment>
<sequence>MDVATTDLGATLIALAVPAVVTVLFGVAAILAMLRRGLRRLYWAGCAMLIGVGSAGTVAVVCCASPTILADGSISGEMPPAFGAALMLAAMGCGGAVLGLVGLVCSRWSQAVGAAPK</sequence>
<evidence type="ECO:0000313" key="3">
    <source>
        <dbReference type="Proteomes" id="UP000324927"/>
    </source>
</evidence>
<keyword evidence="1" id="KW-0472">Membrane</keyword>
<protein>
    <submittedName>
        <fullName evidence="2">Uncharacterized protein</fullName>
    </submittedName>
</protein>
<dbReference type="Proteomes" id="UP000324927">
    <property type="component" value="Unassembled WGS sequence"/>
</dbReference>
<evidence type="ECO:0000256" key="1">
    <source>
        <dbReference type="SAM" id="Phobius"/>
    </source>
</evidence>
<accession>A0A5A9GDL2</accession>
<proteinExistence type="predicted"/>
<organism evidence="2 3">
    <name type="scientific">Azospirillum lipoferum</name>
    <dbReference type="NCBI Taxonomy" id="193"/>
    <lineage>
        <taxon>Bacteria</taxon>
        <taxon>Pseudomonadati</taxon>
        <taxon>Pseudomonadota</taxon>
        <taxon>Alphaproteobacteria</taxon>
        <taxon>Rhodospirillales</taxon>
        <taxon>Azospirillaceae</taxon>
        <taxon>Azospirillum</taxon>
    </lineage>
</organism>
<evidence type="ECO:0000313" key="2">
    <source>
        <dbReference type="EMBL" id="KAA0591692.1"/>
    </source>
</evidence>
<gene>
    <name evidence="2" type="ORF">FZ942_30390</name>
</gene>
<dbReference type="OrthoDB" id="7307841at2"/>
<keyword evidence="3" id="KW-1185">Reference proteome</keyword>
<feature type="transmembrane region" description="Helical" evidence="1">
    <location>
        <begin position="12"/>
        <end position="34"/>
    </location>
</feature>
<name>A0A5A9GDL2_AZOLI</name>
<keyword evidence="1" id="KW-0812">Transmembrane</keyword>
<dbReference type="RefSeq" id="WP_149234791.1">
    <property type="nucleotide sequence ID" value="NZ_JALJXJ010000022.1"/>
</dbReference>
<dbReference type="EMBL" id="VTTN01000020">
    <property type="protein sequence ID" value="KAA0591692.1"/>
    <property type="molecule type" value="Genomic_DNA"/>
</dbReference>